<dbReference type="InterPro" id="IPR046879">
    <property type="entry name" value="KANL3/Tex30_Abhydrolase"/>
</dbReference>
<proteinExistence type="predicted"/>
<gene>
    <name evidence="2" type="ORF">OCL06_04450</name>
</gene>
<reference evidence="3" key="1">
    <citation type="submission" date="2023-07" db="EMBL/GenBank/DDBJ databases">
        <title>Study on multiphase classification of strain Alteromonas salexigens isolated from the Yellow Sea.</title>
        <authorList>
            <person name="Sun L."/>
        </authorList>
    </citation>
    <scope>NUCLEOTIDE SEQUENCE [LARGE SCALE GENOMIC DNA]</scope>
    <source>
        <strain evidence="3">ASW11-19</strain>
    </source>
</reference>
<dbReference type="EMBL" id="JAOTJC010000006">
    <property type="protein sequence ID" value="MCU7553843.1"/>
    <property type="molecule type" value="Genomic_DNA"/>
</dbReference>
<dbReference type="RefSeq" id="WP_262992544.1">
    <property type="nucleotide sequence ID" value="NZ_JAOTJC010000006.1"/>
</dbReference>
<dbReference type="PANTHER" id="PTHR13136">
    <property type="entry name" value="TESTIS DEVELOPMENT PROTEIN PRTD"/>
    <property type="match status" value="1"/>
</dbReference>
<keyword evidence="2" id="KW-0378">Hydrolase</keyword>
<dbReference type="Pfam" id="PF20408">
    <property type="entry name" value="Abhydrolase_11"/>
    <property type="match status" value="1"/>
</dbReference>
<dbReference type="Proteomes" id="UP001209257">
    <property type="component" value="Unassembled WGS sequence"/>
</dbReference>
<feature type="domain" description="KANL3/Tex30 alpha/beta hydrolase-like" evidence="1">
    <location>
        <begin position="14"/>
        <end position="206"/>
    </location>
</feature>
<keyword evidence="3" id="KW-1185">Reference proteome</keyword>
<protein>
    <submittedName>
        <fullName evidence="2">Alpha/beta fold hydrolase</fullName>
    </submittedName>
</protein>
<evidence type="ECO:0000313" key="3">
    <source>
        <dbReference type="Proteomes" id="UP001209257"/>
    </source>
</evidence>
<dbReference type="InterPro" id="IPR026555">
    <property type="entry name" value="NSL3/Tex30"/>
</dbReference>
<sequence length="210" mass="23421">MFDIQIVPAAEPVARLILAHGAGAGMQSDFMQDMATRLAKHHVEVVLFNFPYMQTMIKTGKRRPPEKADKLQSHYIALKQYVDETRAALPTFIGGKSMGGRMATLVADTLDVRGVVVFGYPFHPPGKPEKTRVDHLKAITTPVCIIQGERDTFGNKDDIREYDLGVQVNCHLLEDGDHSLKPRKASGISYETHLTTARDIAVAFINKRRH</sequence>
<evidence type="ECO:0000313" key="2">
    <source>
        <dbReference type="EMBL" id="MCU7553843.1"/>
    </source>
</evidence>
<name>A0ABT2VMZ5_9ALTE</name>
<dbReference type="SUPFAM" id="SSF53474">
    <property type="entry name" value="alpha/beta-Hydrolases"/>
    <property type="match status" value="1"/>
</dbReference>
<evidence type="ECO:0000259" key="1">
    <source>
        <dbReference type="Pfam" id="PF20408"/>
    </source>
</evidence>
<dbReference type="InterPro" id="IPR029058">
    <property type="entry name" value="AB_hydrolase_fold"/>
</dbReference>
<organism evidence="2 3">
    <name type="scientific">Alteromonas salexigens</name>
    <dbReference type="NCBI Taxonomy" id="2982530"/>
    <lineage>
        <taxon>Bacteria</taxon>
        <taxon>Pseudomonadati</taxon>
        <taxon>Pseudomonadota</taxon>
        <taxon>Gammaproteobacteria</taxon>
        <taxon>Alteromonadales</taxon>
        <taxon>Alteromonadaceae</taxon>
        <taxon>Alteromonas/Salinimonas group</taxon>
        <taxon>Alteromonas</taxon>
    </lineage>
</organism>
<accession>A0ABT2VMZ5</accession>
<dbReference type="GO" id="GO:0016787">
    <property type="term" value="F:hydrolase activity"/>
    <property type="evidence" value="ECO:0007669"/>
    <property type="project" value="UniProtKB-KW"/>
</dbReference>
<comment type="caution">
    <text evidence="2">The sequence shown here is derived from an EMBL/GenBank/DDBJ whole genome shotgun (WGS) entry which is preliminary data.</text>
</comment>
<dbReference type="PANTHER" id="PTHR13136:SF11">
    <property type="entry name" value="TESTIS-EXPRESSED PROTEIN 30"/>
    <property type="match status" value="1"/>
</dbReference>
<dbReference type="Gene3D" id="3.40.50.1820">
    <property type="entry name" value="alpha/beta hydrolase"/>
    <property type="match status" value="1"/>
</dbReference>